<dbReference type="InterPro" id="IPR025959">
    <property type="entry name" value="Winged_HTH_dom"/>
</dbReference>
<evidence type="ECO:0000313" key="3">
    <source>
        <dbReference type="EMBL" id="AUB35301.1"/>
    </source>
</evidence>
<feature type="domain" description="Winged helix-turn helix" evidence="2">
    <location>
        <begin position="61"/>
        <end position="118"/>
    </location>
</feature>
<evidence type="ECO:0000313" key="4">
    <source>
        <dbReference type="Proteomes" id="UP000232003"/>
    </source>
</evidence>
<dbReference type="Gene3D" id="3.30.420.10">
    <property type="entry name" value="Ribonuclease H-like superfamily/Ribonuclease H"/>
    <property type="match status" value="1"/>
</dbReference>
<accession>A0A2K8SIM5</accession>
<proteinExistence type="predicted"/>
<evidence type="ECO:0000259" key="1">
    <source>
        <dbReference type="Pfam" id="PF13358"/>
    </source>
</evidence>
<gene>
    <name evidence="3" type="ORF">COO91_01177</name>
</gene>
<dbReference type="PANTHER" id="PTHR46564">
    <property type="entry name" value="TRANSPOSASE"/>
    <property type="match status" value="1"/>
</dbReference>
<name>A0A2K8SIM5_9NOSO</name>
<dbReference type="InterPro" id="IPR036397">
    <property type="entry name" value="RNaseH_sf"/>
</dbReference>
<dbReference type="InterPro" id="IPR047655">
    <property type="entry name" value="Transpos_IS630-like"/>
</dbReference>
<dbReference type="GO" id="GO:0003676">
    <property type="term" value="F:nucleic acid binding"/>
    <property type="evidence" value="ECO:0007669"/>
    <property type="project" value="InterPro"/>
</dbReference>
<organism evidence="3 4">
    <name type="scientific">Nostoc flagelliforme CCNUN1</name>
    <dbReference type="NCBI Taxonomy" id="2038116"/>
    <lineage>
        <taxon>Bacteria</taxon>
        <taxon>Bacillati</taxon>
        <taxon>Cyanobacteriota</taxon>
        <taxon>Cyanophyceae</taxon>
        <taxon>Nostocales</taxon>
        <taxon>Nostocaceae</taxon>
        <taxon>Nostoc</taxon>
    </lineage>
</organism>
<dbReference type="AlphaFoldDB" id="A0A2K8SIM5"/>
<dbReference type="Proteomes" id="UP000232003">
    <property type="component" value="Chromosome"/>
</dbReference>
<dbReference type="PANTHER" id="PTHR46564:SF1">
    <property type="entry name" value="TRANSPOSASE"/>
    <property type="match status" value="1"/>
</dbReference>
<dbReference type="InterPro" id="IPR038717">
    <property type="entry name" value="Tc1-like_DDE_dom"/>
</dbReference>
<dbReference type="Pfam" id="PF13358">
    <property type="entry name" value="DDE_3"/>
    <property type="match status" value="1"/>
</dbReference>
<dbReference type="KEGG" id="nfl:COO91_01177"/>
<dbReference type="EMBL" id="CP024785">
    <property type="protein sequence ID" value="AUB35301.1"/>
    <property type="molecule type" value="Genomic_DNA"/>
</dbReference>
<reference evidence="3 4" key="1">
    <citation type="submission" date="2017-11" db="EMBL/GenBank/DDBJ databases">
        <title>Complete genome of a free-living desiccation-tolerant cyanobacterium and its photosynthetic adaptation to extreme terrestrial habitat.</title>
        <authorList>
            <person name="Shang J."/>
        </authorList>
    </citation>
    <scope>NUCLEOTIDE SEQUENCE [LARGE SCALE GENOMIC DNA]</scope>
    <source>
        <strain evidence="3 4">CCNUN1</strain>
    </source>
</reference>
<protein>
    <submittedName>
        <fullName evidence="3">Transposase</fullName>
    </submittedName>
</protein>
<evidence type="ECO:0000259" key="2">
    <source>
        <dbReference type="Pfam" id="PF13592"/>
    </source>
</evidence>
<sequence>MYFVMTPLQSLRYKSTVISAYRWSSPFFPSEVKSAIDSEIRQALEFAATPPQQRQQTITQKPRWTLKRLAAWIDKHFNLKCCRESIRKTLKNLGFSWKKARKLLNKANSKKRREFLEKLKGLLDDALHNGHLLIFIDEAHIHLDSDEGYGWSVKGERFWVSSNSPGRAKVSFYGIYVYNYAKVKIFPYLKADQFNTIDVLKHLRTEFPDQEVTLIWDGAPYHRAQLVNEALQVLQINLQPLPSYSPDFMPVEHLWQWLREDVTYHTCYQSAAELIERVHLFEQDIHSNPFEISDRLWVKNHLDPDEEKLRVST</sequence>
<dbReference type="Pfam" id="PF13592">
    <property type="entry name" value="HTH_33"/>
    <property type="match status" value="1"/>
</dbReference>
<keyword evidence="4" id="KW-1185">Reference proteome</keyword>
<feature type="domain" description="Tc1-like transposase DDE" evidence="1">
    <location>
        <begin position="133"/>
        <end position="274"/>
    </location>
</feature>
<dbReference type="NCBIfam" id="NF033545">
    <property type="entry name" value="transpos_IS630"/>
    <property type="match status" value="1"/>
</dbReference>